<dbReference type="AlphaFoldDB" id="A0A926II08"/>
<dbReference type="Proteomes" id="UP000623678">
    <property type="component" value="Unassembled WGS sequence"/>
</dbReference>
<organism evidence="1 2">
    <name type="scientific">Youxingia wuxianensis</name>
    <dbReference type="NCBI Taxonomy" id="2763678"/>
    <lineage>
        <taxon>Bacteria</taxon>
        <taxon>Bacillati</taxon>
        <taxon>Bacillota</taxon>
        <taxon>Clostridia</taxon>
        <taxon>Eubacteriales</taxon>
        <taxon>Oscillospiraceae</taxon>
        <taxon>Youxingia</taxon>
    </lineage>
</organism>
<evidence type="ECO:0000313" key="2">
    <source>
        <dbReference type="Proteomes" id="UP000623678"/>
    </source>
</evidence>
<evidence type="ECO:0008006" key="3">
    <source>
        <dbReference type="Google" id="ProtNLM"/>
    </source>
</evidence>
<dbReference type="EMBL" id="JACRTD010000004">
    <property type="protein sequence ID" value="MBC8585208.1"/>
    <property type="molecule type" value="Genomic_DNA"/>
</dbReference>
<gene>
    <name evidence="1" type="ORF">H8705_06390</name>
</gene>
<reference evidence="1" key="1">
    <citation type="submission" date="2020-08" db="EMBL/GenBank/DDBJ databases">
        <title>Genome public.</title>
        <authorList>
            <person name="Liu C."/>
            <person name="Sun Q."/>
        </authorList>
    </citation>
    <scope>NUCLEOTIDE SEQUENCE</scope>
    <source>
        <strain evidence="1">NSJ-64</strain>
    </source>
</reference>
<sequence length="127" mass="14546">MEIEKIAGLTTKQSIFLIEYARTDNLAHACREAHINRNTGYKYLQNEDFQAALQDMKEKIVNAAWTKLSSSLETAVENVVAVLNDPKATINARLRATELIFNYTSRYAESRDILARMERLEECFNAE</sequence>
<protein>
    <recommendedName>
        <fullName evidence="3">Phage protein</fullName>
    </recommendedName>
</protein>
<accession>A0A926II08</accession>
<evidence type="ECO:0000313" key="1">
    <source>
        <dbReference type="EMBL" id="MBC8585208.1"/>
    </source>
</evidence>
<name>A0A926II08_9FIRM</name>
<dbReference type="RefSeq" id="WP_087393651.1">
    <property type="nucleotide sequence ID" value="NZ_JACRTD010000004.1"/>
</dbReference>
<comment type="caution">
    <text evidence="1">The sequence shown here is derived from an EMBL/GenBank/DDBJ whole genome shotgun (WGS) entry which is preliminary data.</text>
</comment>
<keyword evidence="2" id="KW-1185">Reference proteome</keyword>
<proteinExistence type="predicted"/>